<dbReference type="EMBL" id="PKKJ01000003">
    <property type="protein sequence ID" value="PKY66490.1"/>
    <property type="molecule type" value="Genomic_DNA"/>
</dbReference>
<dbReference type="AlphaFoldDB" id="A0A2I1I5T1"/>
<evidence type="ECO:0000313" key="4">
    <source>
        <dbReference type="EMBL" id="PKY66490.1"/>
    </source>
</evidence>
<comment type="caution">
    <text evidence="4">The sequence shown here is derived from an EMBL/GenBank/DDBJ whole genome shotgun (WGS) entry which is preliminary data.</text>
</comment>
<dbReference type="NCBIfam" id="NF038134">
    <property type="entry name" value="choice_anch_M"/>
    <property type="match status" value="1"/>
</dbReference>
<dbReference type="NCBIfam" id="TIGR03769">
    <property type="entry name" value="P_ac_wall_RPT"/>
    <property type="match status" value="1"/>
</dbReference>
<sequence length="332" mass="35454">MKLTHALALAAATLIAVAPASLATDTTTQDPSLTQVVESNETVAPEGTPVEISAGHVDLGPKFLDGAWTFLARDDSGQTPTWRHLDDVVLRVSDAAKLELPADDDQYSFISANGPVWAIPQSEIANVVWLGWNTQDPEVVGRLAQGATLVFEGHEGEGDFHAFVQAGNFSGPQELWNSTKPNSQPIHVDANTHTHANWVFTQPGIHLIRLSLQAQLTDGTTVEDTRVLRFAVGDATDAQKALEAQWTVSNAPESPAPVDSPSPLDRSTMLPLWIAAGLGVAALVLVALVLIARRRSHERERAAERIVEGGASGSVEPKPEASDDGDDRGSQR</sequence>
<dbReference type="InterPro" id="IPR022435">
    <property type="entry name" value="Surface-anchored_actinobac"/>
</dbReference>
<name>A0A2I1I5T1_9ACTO</name>
<keyword evidence="2" id="KW-0472">Membrane</keyword>
<organism evidence="4 5">
    <name type="scientific">Schaalia turicensis</name>
    <dbReference type="NCBI Taxonomy" id="131111"/>
    <lineage>
        <taxon>Bacteria</taxon>
        <taxon>Bacillati</taxon>
        <taxon>Actinomycetota</taxon>
        <taxon>Actinomycetes</taxon>
        <taxon>Actinomycetales</taxon>
        <taxon>Actinomycetaceae</taxon>
        <taxon>Schaalia</taxon>
    </lineage>
</organism>
<feature type="compositionally biased region" description="Basic and acidic residues" evidence="1">
    <location>
        <begin position="317"/>
        <end position="332"/>
    </location>
</feature>
<keyword evidence="2" id="KW-1133">Transmembrane helix</keyword>
<accession>A0A2I1I5T1</accession>
<keyword evidence="3" id="KW-0732">Signal</keyword>
<feature type="signal peptide" evidence="3">
    <location>
        <begin position="1"/>
        <end position="23"/>
    </location>
</feature>
<evidence type="ECO:0000313" key="5">
    <source>
        <dbReference type="Proteomes" id="UP000234545"/>
    </source>
</evidence>
<feature type="chain" id="PRO_5014144666" description="Peptidase" evidence="3">
    <location>
        <begin position="24"/>
        <end position="332"/>
    </location>
</feature>
<feature type="region of interest" description="Disordered" evidence="1">
    <location>
        <begin position="300"/>
        <end position="332"/>
    </location>
</feature>
<dbReference type="OrthoDB" id="4424311at2"/>
<dbReference type="RefSeq" id="WP_101628003.1">
    <property type="nucleotide sequence ID" value="NZ_PKKJ01000003.1"/>
</dbReference>
<protein>
    <recommendedName>
        <fullName evidence="6">Peptidase</fullName>
    </recommendedName>
</protein>
<gene>
    <name evidence="4" type="ORF">CYJ25_04505</name>
</gene>
<evidence type="ECO:0000256" key="2">
    <source>
        <dbReference type="SAM" id="Phobius"/>
    </source>
</evidence>
<keyword evidence="2" id="KW-0812">Transmembrane</keyword>
<feature type="transmembrane region" description="Helical" evidence="2">
    <location>
        <begin position="270"/>
        <end position="291"/>
    </location>
</feature>
<evidence type="ECO:0000256" key="1">
    <source>
        <dbReference type="SAM" id="MobiDB-lite"/>
    </source>
</evidence>
<dbReference type="Proteomes" id="UP000234545">
    <property type="component" value="Unassembled WGS sequence"/>
</dbReference>
<evidence type="ECO:0008006" key="6">
    <source>
        <dbReference type="Google" id="ProtNLM"/>
    </source>
</evidence>
<evidence type="ECO:0000256" key="3">
    <source>
        <dbReference type="SAM" id="SignalP"/>
    </source>
</evidence>
<reference evidence="4 5" key="1">
    <citation type="submission" date="2017-12" db="EMBL/GenBank/DDBJ databases">
        <title>Phylogenetic diversity of female urinary microbiome.</title>
        <authorList>
            <person name="Thomas-White K."/>
            <person name="Wolfe A.J."/>
        </authorList>
    </citation>
    <scope>NUCLEOTIDE SEQUENCE [LARGE SCALE GENOMIC DNA]</scope>
    <source>
        <strain evidence="4 5">UMB0250</strain>
    </source>
</reference>
<proteinExistence type="predicted"/>